<gene>
    <name evidence="1" type="ORF">TM448A01604_0010</name>
    <name evidence="2" type="ORF">TM448B02183_0003</name>
</gene>
<name>A0A6H1ZRH5_9ZZZZ</name>
<organism evidence="1">
    <name type="scientific">viral metagenome</name>
    <dbReference type="NCBI Taxonomy" id="1070528"/>
    <lineage>
        <taxon>unclassified sequences</taxon>
        <taxon>metagenomes</taxon>
        <taxon>organismal metagenomes</taxon>
    </lineage>
</organism>
<reference evidence="1" key="1">
    <citation type="submission" date="2020-03" db="EMBL/GenBank/DDBJ databases">
        <title>The deep terrestrial virosphere.</title>
        <authorList>
            <person name="Holmfeldt K."/>
            <person name="Nilsson E."/>
            <person name="Simone D."/>
            <person name="Lopez-Fernandez M."/>
            <person name="Wu X."/>
            <person name="de Brujin I."/>
            <person name="Lundin D."/>
            <person name="Andersson A."/>
            <person name="Bertilsson S."/>
            <person name="Dopson M."/>
        </authorList>
    </citation>
    <scope>NUCLEOTIDE SEQUENCE</scope>
    <source>
        <strain evidence="1">TM448A01604</strain>
        <strain evidence="2">TM448B02183</strain>
    </source>
</reference>
<evidence type="ECO:0000313" key="2">
    <source>
        <dbReference type="EMBL" id="QJI00971.1"/>
    </source>
</evidence>
<accession>A0A6H1ZRH5</accession>
<dbReference type="EMBL" id="MT144889">
    <property type="protein sequence ID" value="QJI00971.1"/>
    <property type="molecule type" value="Genomic_DNA"/>
</dbReference>
<sequence length="80" mass="9441">MLEHDATFAWKELERTIAEFHRSKIMNGARRRDLDKASLGPELRTIEEVYLRLHAMAYPYCHCGPRCWRSLTESVYTGVR</sequence>
<evidence type="ECO:0000313" key="1">
    <source>
        <dbReference type="EMBL" id="QJA50089.1"/>
    </source>
</evidence>
<proteinExistence type="predicted"/>
<dbReference type="AlphaFoldDB" id="A0A6H1ZRH5"/>
<dbReference type="EMBL" id="MT144173">
    <property type="protein sequence ID" value="QJA50089.1"/>
    <property type="molecule type" value="Genomic_DNA"/>
</dbReference>
<protein>
    <submittedName>
        <fullName evidence="1">Uncharacterized protein</fullName>
    </submittedName>
</protein>